<comment type="caution">
    <text evidence="1">The sequence shown here is derived from an EMBL/GenBank/DDBJ whole genome shotgun (WGS) entry which is preliminary data.</text>
</comment>
<gene>
    <name evidence="1" type="ORF">NPIL_614911</name>
</gene>
<dbReference type="EMBL" id="BMAW01018344">
    <property type="protein sequence ID" value="GFT58022.1"/>
    <property type="molecule type" value="Genomic_DNA"/>
</dbReference>
<accession>A0A8X6P918</accession>
<name>A0A8X6P918_NEPPI</name>
<dbReference type="Proteomes" id="UP000887013">
    <property type="component" value="Unassembled WGS sequence"/>
</dbReference>
<sequence length="146" mass="16470">MRAVRASFGVPYHPSQTKDVRMKISTICLATEILQTESTHLFTISEKDLWLILEARDGARQRRQTIKVTQHVHPLSQESYPIIKRPDTCHPNNLPKAGDRGLLSAGAIEVVSLQWAQQTTMIIQEDTLNYLSGVKRYHGFTNTSLG</sequence>
<evidence type="ECO:0000313" key="1">
    <source>
        <dbReference type="EMBL" id="GFT58022.1"/>
    </source>
</evidence>
<evidence type="ECO:0000313" key="2">
    <source>
        <dbReference type="Proteomes" id="UP000887013"/>
    </source>
</evidence>
<protein>
    <submittedName>
        <fullName evidence="1">Uncharacterized protein</fullName>
    </submittedName>
</protein>
<reference evidence="1" key="1">
    <citation type="submission" date="2020-08" db="EMBL/GenBank/DDBJ databases">
        <title>Multicomponent nature underlies the extraordinary mechanical properties of spider dragline silk.</title>
        <authorList>
            <person name="Kono N."/>
            <person name="Nakamura H."/>
            <person name="Mori M."/>
            <person name="Yoshida Y."/>
            <person name="Ohtoshi R."/>
            <person name="Malay A.D."/>
            <person name="Moran D.A.P."/>
            <person name="Tomita M."/>
            <person name="Numata K."/>
            <person name="Arakawa K."/>
        </authorList>
    </citation>
    <scope>NUCLEOTIDE SEQUENCE</scope>
</reference>
<keyword evidence="2" id="KW-1185">Reference proteome</keyword>
<dbReference type="AlphaFoldDB" id="A0A8X6P918"/>
<proteinExistence type="predicted"/>
<organism evidence="1 2">
    <name type="scientific">Nephila pilipes</name>
    <name type="common">Giant wood spider</name>
    <name type="synonym">Nephila maculata</name>
    <dbReference type="NCBI Taxonomy" id="299642"/>
    <lineage>
        <taxon>Eukaryota</taxon>
        <taxon>Metazoa</taxon>
        <taxon>Ecdysozoa</taxon>
        <taxon>Arthropoda</taxon>
        <taxon>Chelicerata</taxon>
        <taxon>Arachnida</taxon>
        <taxon>Araneae</taxon>
        <taxon>Araneomorphae</taxon>
        <taxon>Entelegynae</taxon>
        <taxon>Araneoidea</taxon>
        <taxon>Nephilidae</taxon>
        <taxon>Nephila</taxon>
    </lineage>
</organism>